<proteinExistence type="predicted"/>
<reference evidence="5" key="1">
    <citation type="submission" date="2021-01" db="EMBL/GenBank/DDBJ databases">
        <authorList>
            <person name="Corre E."/>
            <person name="Pelletier E."/>
            <person name="Niang G."/>
            <person name="Scheremetjew M."/>
            <person name="Finn R."/>
            <person name="Kale V."/>
            <person name="Holt S."/>
            <person name="Cochrane G."/>
            <person name="Meng A."/>
            <person name="Brown T."/>
            <person name="Cohen L."/>
        </authorList>
    </citation>
    <scope>NUCLEOTIDE SEQUENCE</scope>
    <source>
        <strain evidence="5">308</strain>
    </source>
</reference>
<sequence length="231" mass="25097">MGFATARRFKRKQSDIETRTPSLNISIAAVLKPCAIFMMGIFVGVFFVSPSSITITSQVPISGVTRPNGGSSPGNLSVPSVQSLTGKNKGDDDFFSTTVAVKGKVVDQENIPARPTSHVDPTGRSIMKQQFLEAFVVPRFVGVSLATLKPGQEVTKHEHESLHEFFYGIEGEATVSVDGARHKMKAGTFVHATPHEIHSVKNNSVEDFKFLVFGVTFDLETVLGNYPLTLQ</sequence>
<dbReference type="AlphaFoldDB" id="A0A7S1BJF2"/>
<keyword evidence="3" id="KW-1133">Transmembrane helix</keyword>
<dbReference type="PANTHER" id="PTHR35848">
    <property type="entry name" value="OXALATE-BINDING PROTEIN"/>
    <property type="match status" value="1"/>
</dbReference>
<dbReference type="Gene3D" id="2.60.120.10">
    <property type="entry name" value="Jelly Rolls"/>
    <property type="match status" value="1"/>
</dbReference>
<feature type="transmembrane region" description="Helical" evidence="3">
    <location>
        <begin position="21"/>
        <end position="48"/>
    </location>
</feature>
<evidence type="ECO:0000256" key="1">
    <source>
        <dbReference type="ARBA" id="ARBA00022723"/>
    </source>
</evidence>
<keyword evidence="1" id="KW-0479">Metal-binding</keyword>
<accession>A0A7S1BJF2</accession>
<dbReference type="InterPro" id="IPR013096">
    <property type="entry name" value="Cupin_2"/>
</dbReference>
<dbReference type="GO" id="GO:0046872">
    <property type="term" value="F:metal ion binding"/>
    <property type="evidence" value="ECO:0007669"/>
    <property type="project" value="UniProtKB-KW"/>
</dbReference>
<dbReference type="InterPro" id="IPR014710">
    <property type="entry name" value="RmlC-like_jellyroll"/>
</dbReference>
<dbReference type="InterPro" id="IPR011051">
    <property type="entry name" value="RmlC_Cupin_sf"/>
</dbReference>
<evidence type="ECO:0000256" key="3">
    <source>
        <dbReference type="SAM" id="Phobius"/>
    </source>
</evidence>
<feature type="domain" description="Cupin type-2" evidence="4">
    <location>
        <begin position="145"/>
        <end position="212"/>
    </location>
</feature>
<gene>
    <name evidence="5" type="ORF">CHYS00102_LOCUS16601</name>
</gene>
<dbReference type="SUPFAM" id="SSF51182">
    <property type="entry name" value="RmlC-like cupins"/>
    <property type="match status" value="1"/>
</dbReference>
<dbReference type="Pfam" id="PF07883">
    <property type="entry name" value="Cupin_2"/>
    <property type="match status" value="1"/>
</dbReference>
<evidence type="ECO:0000313" key="5">
    <source>
        <dbReference type="EMBL" id="CAD8889396.1"/>
    </source>
</evidence>
<dbReference type="InterPro" id="IPR051610">
    <property type="entry name" value="GPI/OXD"/>
</dbReference>
<feature type="region of interest" description="Disordered" evidence="2">
    <location>
        <begin position="65"/>
        <end position="85"/>
    </location>
</feature>
<dbReference type="EMBL" id="HBFR01023120">
    <property type="protein sequence ID" value="CAD8889396.1"/>
    <property type="molecule type" value="Transcribed_RNA"/>
</dbReference>
<feature type="compositionally biased region" description="Polar residues" evidence="2">
    <location>
        <begin position="68"/>
        <end position="85"/>
    </location>
</feature>
<evidence type="ECO:0000259" key="4">
    <source>
        <dbReference type="Pfam" id="PF07883"/>
    </source>
</evidence>
<keyword evidence="3" id="KW-0472">Membrane</keyword>
<keyword evidence="3" id="KW-0812">Transmembrane</keyword>
<protein>
    <recommendedName>
        <fullName evidence="4">Cupin type-2 domain-containing protein</fullName>
    </recommendedName>
</protein>
<name>A0A7S1BJF2_9STRA</name>
<organism evidence="5">
    <name type="scientific">Corethron hystrix</name>
    <dbReference type="NCBI Taxonomy" id="216773"/>
    <lineage>
        <taxon>Eukaryota</taxon>
        <taxon>Sar</taxon>
        <taxon>Stramenopiles</taxon>
        <taxon>Ochrophyta</taxon>
        <taxon>Bacillariophyta</taxon>
        <taxon>Coscinodiscophyceae</taxon>
        <taxon>Corethrophycidae</taxon>
        <taxon>Corethrales</taxon>
        <taxon>Corethraceae</taxon>
        <taxon>Corethron</taxon>
    </lineage>
</organism>
<evidence type="ECO:0000256" key="2">
    <source>
        <dbReference type="SAM" id="MobiDB-lite"/>
    </source>
</evidence>